<keyword evidence="2" id="KW-0812">Transmembrane</keyword>
<dbReference type="Proteomes" id="UP000286415">
    <property type="component" value="Unassembled WGS sequence"/>
</dbReference>
<proteinExistence type="predicted"/>
<feature type="transmembrane region" description="Helical" evidence="2">
    <location>
        <begin position="155"/>
        <end position="174"/>
    </location>
</feature>
<comment type="caution">
    <text evidence="3">The sequence shown here is derived from an EMBL/GenBank/DDBJ whole genome shotgun (WGS) entry which is preliminary data.</text>
</comment>
<evidence type="ECO:0000313" key="3">
    <source>
        <dbReference type="EMBL" id="KAG5449713.1"/>
    </source>
</evidence>
<feature type="transmembrane region" description="Helical" evidence="2">
    <location>
        <begin position="119"/>
        <end position="135"/>
    </location>
</feature>
<dbReference type="EMBL" id="NIRI02000042">
    <property type="protein sequence ID" value="KAG5449713.1"/>
    <property type="molecule type" value="Genomic_DNA"/>
</dbReference>
<dbReference type="InParanoid" id="A0A419Q8X8"/>
<keyword evidence="2" id="KW-1133">Transmembrane helix</keyword>
<feature type="transmembrane region" description="Helical" evidence="2">
    <location>
        <begin position="180"/>
        <end position="200"/>
    </location>
</feature>
<accession>A0A419Q8X8</accession>
<dbReference type="AlphaFoldDB" id="A0A419Q8X8"/>
<keyword evidence="4" id="KW-1185">Reference proteome</keyword>
<keyword evidence="2" id="KW-0472">Membrane</keyword>
<reference evidence="3 4" key="2">
    <citation type="journal article" date="2021" name="Genomics">
        <title>High-quality reference genome for Clonorchis sinensis.</title>
        <authorList>
            <person name="Young N.D."/>
            <person name="Stroehlein A.J."/>
            <person name="Kinkar L."/>
            <person name="Wang T."/>
            <person name="Sohn W.M."/>
            <person name="Chang B.C.H."/>
            <person name="Kaur P."/>
            <person name="Weisz D."/>
            <person name="Dudchenko O."/>
            <person name="Aiden E.L."/>
            <person name="Korhonen P.K."/>
            <person name="Gasser R.B."/>
        </authorList>
    </citation>
    <scope>NUCLEOTIDE SEQUENCE [LARGE SCALE GENOMIC DNA]</scope>
    <source>
        <strain evidence="3">Cs-k2</strain>
    </source>
</reference>
<feature type="region of interest" description="Disordered" evidence="1">
    <location>
        <begin position="227"/>
        <end position="258"/>
    </location>
</feature>
<name>A0A419Q8X8_CLOSI</name>
<evidence type="ECO:0000256" key="1">
    <source>
        <dbReference type="SAM" id="MobiDB-lite"/>
    </source>
</evidence>
<organism evidence="3 4">
    <name type="scientific">Clonorchis sinensis</name>
    <name type="common">Chinese liver fluke</name>
    <dbReference type="NCBI Taxonomy" id="79923"/>
    <lineage>
        <taxon>Eukaryota</taxon>
        <taxon>Metazoa</taxon>
        <taxon>Spiralia</taxon>
        <taxon>Lophotrochozoa</taxon>
        <taxon>Platyhelminthes</taxon>
        <taxon>Trematoda</taxon>
        <taxon>Digenea</taxon>
        <taxon>Opisthorchiida</taxon>
        <taxon>Opisthorchiata</taxon>
        <taxon>Opisthorchiidae</taxon>
        <taxon>Clonorchis</taxon>
    </lineage>
</organism>
<feature type="compositionally biased region" description="Polar residues" evidence="1">
    <location>
        <begin position="227"/>
        <end position="243"/>
    </location>
</feature>
<reference evidence="3 4" key="1">
    <citation type="journal article" date="2018" name="Biotechnol. Adv.">
        <title>Improved genomic resources and new bioinformatic workflow for the carcinogenic parasite Clonorchis sinensis: Biotechnological implications.</title>
        <authorList>
            <person name="Wang D."/>
            <person name="Korhonen P.K."/>
            <person name="Gasser R.B."/>
            <person name="Young N.D."/>
        </authorList>
    </citation>
    <scope>NUCLEOTIDE SEQUENCE [LARGE SCALE GENOMIC DNA]</scope>
    <source>
        <strain evidence="3">Cs-k2</strain>
    </source>
</reference>
<gene>
    <name evidence="3" type="ORF">CSKR_103088</name>
</gene>
<sequence length="678" mass="76711">MRQATIDECLGREIRRFSSDDSSAVNIIERSCEAEDVGEKLRNWLWYNETDGVSNRSRPHGSGTRNDLSQPPHMDIRFPSISPDETQCKCVVRLERSMRALTEANQATSDERCLCRTKYFIVLTFVIYALCYRNYPSFKGSAFVLGHFHKIFRLCSFLSSLLNFMHYFPLVIGIPFSSMVAVLCSFYLLVISLGETTTFVEFHKKQFRRSTATEHLGIAHVGRWNKNSNCPSEGKNEIQNAPDKSNKPSRRGSRYPNAFKEGGESRLAHLDKLTVKQCQKNLSSFPSFFSFITYRIMEGQPSNLNASRVETIPGCLPTVIGYSCDTASPGPQTIVMKCTDLPLSTIFAQPQIVTMVKWRSTNDYRSSVKAITSKPSCDCHHRSSGRENNGRFLIRCVFCRIKATAVRTQKLQMKRVLLLDTRVNIPTAYMRLFTGYYLATSLSTAHLIQAVGIRISQRATEKYAVVFLRTIIWDNSGSEIVALFSSISLLSGHNANPWCGNLQTNVPRKEYKEYASAPMNVRLGHNALEANDRKLDFTVIFYPWSTAMELFTGYYVKWSVKQGYRITSPRLTVSSMPSEGITQAEVLSGHICLDRSCRDANVGCEPPATPSVRCTVMTELPRTRFKASLAKPIFGETGNQLSGPNFLMKVSSYKESLFVRKSQEALHGRFIFIRNHRK</sequence>
<evidence type="ECO:0000256" key="2">
    <source>
        <dbReference type="SAM" id="Phobius"/>
    </source>
</evidence>
<protein>
    <submittedName>
        <fullName evidence="3">Uncharacterized protein</fullName>
    </submittedName>
</protein>
<evidence type="ECO:0000313" key="4">
    <source>
        <dbReference type="Proteomes" id="UP000286415"/>
    </source>
</evidence>